<dbReference type="STRING" id="756272.Plabr_1619"/>
<evidence type="ECO:0000313" key="5">
    <source>
        <dbReference type="Proteomes" id="UP000006860"/>
    </source>
</evidence>
<reference evidence="5" key="1">
    <citation type="submission" date="2011-02" db="EMBL/GenBank/DDBJ databases">
        <title>The complete genome of Planctomyces brasiliensis DSM 5305.</title>
        <authorList>
            <person name="Lucas S."/>
            <person name="Copeland A."/>
            <person name="Lapidus A."/>
            <person name="Bruce D."/>
            <person name="Goodwin L."/>
            <person name="Pitluck S."/>
            <person name="Kyrpides N."/>
            <person name="Mavromatis K."/>
            <person name="Pagani I."/>
            <person name="Ivanova N."/>
            <person name="Ovchinnikova G."/>
            <person name="Lu M."/>
            <person name="Detter J.C."/>
            <person name="Han C."/>
            <person name="Land M."/>
            <person name="Hauser L."/>
            <person name="Markowitz V."/>
            <person name="Cheng J.-F."/>
            <person name="Hugenholtz P."/>
            <person name="Woyke T."/>
            <person name="Wu D."/>
            <person name="Tindall B."/>
            <person name="Pomrenke H.G."/>
            <person name="Brambilla E."/>
            <person name="Klenk H.-P."/>
            <person name="Eisen J.A."/>
        </authorList>
    </citation>
    <scope>NUCLEOTIDE SEQUENCE [LARGE SCALE GENOMIC DNA]</scope>
    <source>
        <strain evidence="5">ATCC 49424 / DSM 5305 / JCM 21570 / NBRC 103401 / IFAM 1448</strain>
    </source>
</reference>
<gene>
    <name evidence="4" type="ordered locus">Plabr_1619</name>
</gene>
<dbReference type="KEGG" id="pbs:Plabr_1619"/>
<proteinExistence type="predicted"/>
<dbReference type="HOGENOM" id="CLU_009583_36_1_0"/>
<dbReference type="GO" id="GO:0016757">
    <property type="term" value="F:glycosyltransferase activity"/>
    <property type="evidence" value="ECO:0007669"/>
    <property type="project" value="UniProtKB-KW"/>
</dbReference>
<dbReference type="eggNOG" id="COG0438">
    <property type="taxonomic scope" value="Bacteria"/>
</dbReference>
<protein>
    <submittedName>
        <fullName evidence="4">Glycosyl transferase group 1</fullName>
    </submittedName>
</protein>
<dbReference type="AlphaFoldDB" id="F0SSF9"/>
<name>F0SSF9_RUBBR</name>
<dbReference type="SUPFAM" id="SSF53756">
    <property type="entry name" value="UDP-Glycosyltransferase/glycogen phosphorylase"/>
    <property type="match status" value="1"/>
</dbReference>
<dbReference type="Gene3D" id="3.40.50.2000">
    <property type="entry name" value="Glycogen Phosphorylase B"/>
    <property type="match status" value="2"/>
</dbReference>
<dbReference type="PANTHER" id="PTHR12526:SF629">
    <property type="entry name" value="TEICHURONIC ACID BIOSYNTHESIS GLYCOSYLTRANSFERASE TUAH-RELATED"/>
    <property type="match status" value="1"/>
</dbReference>
<keyword evidence="5" id="KW-1185">Reference proteome</keyword>
<dbReference type="Pfam" id="PF00534">
    <property type="entry name" value="Glycos_transf_1"/>
    <property type="match status" value="1"/>
</dbReference>
<dbReference type="Proteomes" id="UP000006860">
    <property type="component" value="Chromosome"/>
</dbReference>
<accession>F0SSF9</accession>
<dbReference type="PANTHER" id="PTHR12526">
    <property type="entry name" value="GLYCOSYLTRANSFERASE"/>
    <property type="match status" value="1"/>
</dbReference>
<dbReference type="OrthoDB" id="9807209at2"/>
<dbReference type="EMBL" id="CP002546">
    <property type="protein sequence ID" value="ADY59230.1"/>
    <property type="molecule type" value="Genomic_DNA"/>
</dbReference>
<dbReference type="CDD" id="cd03794">
    <property type="entry name" value="GT4_WbuB-like"/>
    <property type="match status" value="1"/>
</dbReference>
<dbReference type="InterPro" id="IPR001296">
    <property type="entry name" value="Glyco_trans_1"/>
</dbReference>
<organism evidence="4 5">
    <name type="scientific">Rubinisphaera brasiliensis (strain ATCC 49424 / DSM 5305 / JCM 21570 / IAM 15109 / NBRC 103401 / IFAM 1448)</name>
    <name type="common">Planctomyces brasiliensis</name>
    <dbReference type="NCBI Taxonomy" id="756272"/>
    <lineage>
        <taxon>Bacteria</taxon>
        <taxon>Pseudomonadati</taxon>
        <taxon>Planctomycetota</taxon>
        <taxon>Planctomycetia</taxon>
        <taxon>Planctomycetales</taxon>
        <taxon>Planctomycetaceae</taxon>
        <taxon>Rubinisphaera</taxon>
    </lineage>
</organism>
<feature type="domain" description="Glycosyl transferase family 1" evidence="3">
    <location>
        <begin position="192"/>
        <end position="345"/>
    </location>
</feature>
<sequence>MRLKIAHLTSAHPWDDVRIFQKQCSSIAAAGHDITLIGVGKHEGPENGVNVIKVSRVNRVLRMLFMPWLVLLKALKLNASLYQLHDPELLPIGVILKLCGKRVVYDAHEDLPKQVLSKHWIPKALRPVVSRLSAFVIKGCTYFFNGVITATPTITDTFNHRMKCTVHNYPMNSQFAAPRSFSSSDQAASTRFVYTGGLSEIRGAITLLDALSLSDDAVRLDLMGSFSPKELESVARKHSGWSHVDFHGWCNRETVAQITQHSLAGLVVFRTAPNHVDALPNKMFEYMAMGLPVIASNFPLWEGIIKDADCGIVVDPESAESLASAMKWMIANPERAAQMGRNGYEAVKRKYCWEPEYNTLESFYWSLCNGEDRNGRRSTATICQSGDCQSSDREAA</sequence>
<evidence type="ECO:0000256" key="2">
    <source>
        <dbReference type="ARBA" id="ARBA00022679"/>
    </source>
</evidence>
<evidence type="ECO:0000313" key="4">
    <source>
        <dbReference type="EMBL" id="ADY59230.1"/>
    </source>
</evidence>
<keyword evidence="2 4" id="KW-0808">Transferase</keyword>
<keyword evidence="1" id="KW-0328">Glycosyltransferase</keyword>
<evidence type="ECO:0000259" key="3">
    <source>
        <dbReference type="Pfam" id="PF00534"/>
    </source>
</evidence>
<evidence type="ECO:0000256" key="1">
    <source>
        <dbReference type="ARBA" id="ARBA00022676"/>
    </source>
</evidence>